<organism evidence="4 6">
    <name type="scientific">Pseudodesulfovibrio indicus</name>
    <dbReference type="NCBI Taxonomy" id="1716143"/>
    <lineage>
        <taxon>Bacteria</taxon>
        <taxon>Pseudomonadati</taxon>
        <taxon>Thermodesulfobacteriota</taxon>
        <taxon>Desulfovibrionia</taxon>
        <taxon>Desulfovibrionales</taxon>
        <taxon>Desulfovibrionaceae</taxon>
    </lineage>
</organism>
<evidence type="ECO:0000313" key="4">
    <source>
        <dbReference type="EMBL" id="TDT92192.1"/>
    </source>
</evidence>
<gene>
    <name evidence="3" type="ORF">AWY79_08610</name>
    <name evidence="4" type="ORF">EDC59_101597</name>
</gene>
<feature type="compositionally biased region" description="Pro residues" evidence="1">
    <location>
        <begin position="357"/>
        <end position="366"/>
    </location>
</feature>
<evidence type="ECO:0000256" key="1">
    <source>
        <dbReference type="SAM" id="MobiDB-lite"/>
    </source>
</evidence>
<dbReference type="InterPro" id="IPR000274">
    <property type="entry name" value="Adenylate_cyclase_1"/>
</dbReference>
<evidence type="ECO:0000313" key="6">
    <source>
        <dbReference type="Proteomes" id="UP000295506"/>
    </source>
</evidence>
<dbReference type="Proteomes" id="UP000055611">
    <property type="component" value="Chromosome"/>
</dbReference>
<sequence length="1275" mass="141207">MSEGNPNIRSVARGLAALAAGPTLADGPGPGGLTVEFMDWCDANPRPERDEAPRLAEACLSLVRIAGTSTDIHTVQSALQALVRAGRFGRTLCARLITAKTVPLVRLDPKVAAWPARDRLALAHEMLRHVPGDKDKETLAWLEELLKPIMATDPEELAPFVARLGEQGETLSFPARQILVSGLFGRWINSRLSNGIDGRGLEQLCGVIRGLGDSVYAEALAKAIDLKRIVPDRCVLRTIAAVSEAGNKTIMAVLLKILPTTSGSMAGACLDGLVAQDHPGMGKLLASVRTRLPGLRKAAVSRAPLLGDIGYVQYVASLPEEQQLDSHLETLGVLEAIAPDFARNITGKCPPKRPETFPAPPPPPPAEELSAKADKPGGFLKGLFRSKPKTLQEMLPKFRNVRDMELKASLVENEELDGRELTGLDLTGSTFLACGFVRGRIGASRLRETRFVRCVFSGTEFKDADFGRAEFHGCTFEGCAFTDCLFTEALLSGCILDGCRARSTVFSEASLTNCTLDLTELTLCSLAGANLHGCAVRSCRFEVSDLAYSELVGDDFEGVEFINCFLHAMYIRESRLMSIEMPGTQVTRSIIKDSDAGHPQFLANRIRQMTLFAREVEKGEPPATGETDPFVAQKALTSWSRELTFMRRERRMLENNRLRMRRAQGGLTRDQQAFLRMLPVLLDSDAFERRFNFGNIPACRVWGFHPGLTALETVRDRLGVTPSSDPSPDVRILAVYAMGSLGTVAQTSESDLDCWVCYDGDVTMSMESGLKRKLDAISLWAESEFGLEAHFYPMRMDDVRDNRFLSGDEESSGSAQALLLKEEFYRTALKLAGKNIAWWITPAGAGRKVYDACIRAARRYPLCGKPRLEDFGYLSEVPPDEYFGGSLWQMVKAVRAPFKSVLKLGLLETYAAPEGSALPLCDRIKRSLTRNRQGRLDTDPYTALFSILHAYYLGRKETNAAALLKESFRLKANLSDIPFFMNLPARPEDESLISVLFGSGYVEPDRLAETNRSWPFEKSLRMGAHVRQYMVDTYQRIQSGLEGKGQTKALVNAEDLTRMGRRIAANFARKPDKILRVPFLDNRKHGFPILHFAAEKGPGKPPTWTVRGGERTGAKQAAENFQLLHRNQDPVHLLAWLLANRIYNPKSLLQADRSIAPIALADLQKFMGALNEFFPFEQTFERDINEGLQPERVTSAFFVLNLTAPSDTVRIEQAAVVYATNWGEMFCRTFTRPGQLFERNPSLFLSEKLEQPVPEPPRMAQFVPKGSQCKRIVLA</sequence>
<dbReference type="PANTHER" id="PTHR38760:SF1">
    <property type="entry name" value="ADENYLATE CYCLASE"/>
    <property type="match status" value="1"/>
</dbReference>
<dbReference type="PANTHER" id="PTHR38760">
    <property type="entry name" value="ADENYLATE CYCLASE"/>
    <property type="match status" value="1"/>
</dbReference>
<feature type="domain" description="Adenylate cyclase class-I N-terminal" evidence="2">
    <location>
        <begin position="649"/>
        <end position="839"/>
    </location>
</feature>
<dbReference type="OrthoDB" id="5436892at2"/>
<dbReference type="AlphaFoldDB" id="A0A126QMI7"/>
<dbReference type="KEGG" id="dej:AWY79_08610"/>
<dbReference type="Pfam" id="PF01295">
    <property type="entry name" value="Adenylate_cycl"/>
    <property type="match status" value="1"/>
</dbReference>
<name>A0A126QMI7_9BACT</name>
<keyword evidence="5" id="KW-1185">Reference proteome</keyword>
<accession>A0A126QMI7</accession>
<proteinExistence type="predicted"/>
<evidence type="ECO:0000313" key="3">
    <source>
        <dbReference type="EMBL" id="AMK11172.1"/>
    </source>
</evidence>
<dbReference type="InterPro" id="IPR024685">
    <property type="entry name" value="Adenylate_cyclase_1_N"/>
</dbReference>
<dbReference type="Proteomes" id="UP000295506">
    <property type="component" value="Unassembled WGS sequence"/>
</dbReference>
<dbReference type="EMBL" id="CP014206">
    <property type="protein sequence ID" value="AMK11172.1"/>
    <property type="molecule type" value="Genomic_DNA"/>
</dbReference>
<dbReference type="GO" id="GO:0004016">
    <property type="term" value="F:adenylate cyclase activity"/>
    <property type="evidence" value="ECO:0007669"/>
    <property type="project" value="InterPro"/>
</dbReference>
<dbReference type="RefSeq" id="WP_066802525.1">
    <property type="nucleotide sequence ID" value="NZ_CP014206.1"/>
</dbReference>
<reference evidence="4 6" key="2">
    <citation type="submission" date="2019-03" db="EMBL/GenBank/DDBJ databases">
        <title>Genomic Encyclopedia of Type Strains, Phase IV (KMG-IV): sequencing the most valuable type-strain genomes for metagenomic binning, comparative biology and taxonomic classification.</title>
        <authorList>
            <person name="Goeker M."/>
        </authorList>
    </citation>
    <scope>NUCLEOTIDE SEQUENCE [LARGE SCALE GENOMIC DNA]</scope>
    <source>
        <strain evidence="4 6">DSM 101483</strain>
    </source>
</reference>
<evidence type="ECO:0000313" key="5">
    <source>
        <dbReference type="Proteomes" id="UP000055611"/>
    </source>
</evidence>
<dbReference type="SUPFAM" id="SSF141571">
    <property type="entry name" value="Pentapeptide repeat-like"/>
    <property type="match status" value="1"/>
</dbReference>
<reference evidence="3 5" key="1">
    <citation type="journal article" date="2016" name="Front. Microbiol.">
        <title>Genome Sequence of the Piezophilic, Mesophilic Sulfate-Reducing Bacterium Desulfovibrio indicus J2T.</title>
        <authorList>
            <person name="Cao J."/>
            <person name="Maignien L."/>
            <person name="Shao Z."/>
            <person name="Alain K."/>
            <person name="Jebbar M."/>
        </authorList>
    </citation>
    <scope>NUCLEOTIDE SEQUENCE [LARGE SCALE GENOMIC DNA]</scope>
    <source>
        <strain evidence="3 5">J2</strain>
    </source>
</reference>
<evidence type="ECO:0000259" key="2">
    <source>
        <dbReference type="Pfam" id="PF12633"/>
    </source>
</evidence>
<dbReference type="Pfam" id="PF13599">
    <property type="entry name" value="Pentapeptide_4"/>
    <property type="match status" value="1"/>
</dbReference>
<dbReference type="GO" id="GO:0006171">
    <property type="term" value="P:cAMP biosynthetic process"/>
    <property type="evidence" value="ECO:0007669"/>
    <property type="project" value="InterPro"/>
</dbReference>
<dbReference type="EMBL" id="SOBK01000001">
    <property type="protein sequence ID" value="TDT92192.1"/>
    <property type="molecule type" value="Genomic_DNA"/>
</dbReference>
<protein>
    <submittedName>
        <fullName evidence="4">Adenylate cyclase class 1</fullName>
    </submittedName>
</protein>
<dbReference type="InterPro" id="IPR001646">
    <property type="entry name" value="5peptide_repeat"/>
</dbReference>
<feature type="region of interest" description="Disordered" evidence="1">
    <location>
        <begin position="351"/>
        <end position="372"/>
    </location>
</feature>
<dbReference type="Gene3D" id="2.160.20.80">
    <property type="entry name" value="E3 ubiquitin-protein ligase SopA"/>
    <property type="match status" value="1"/>
</dbReference>
<dbReference type="Pfam" id="PF12633">
    <property type="entry name" value="Adenyl_cycl_N"/>
    <property type="match status" value="1"/>
</dbReference>